<reference evidence="1 2" key="1">
    <citation type="submission" date="2019-08" db="EMBL/GenBank/DDBJ databases">
        <title>Whole genome of Aphis craccivora.</title>
        <authorList>
            <person name="Voronova N.V."/>
            <person name="Shulinski R.S."/>
            <person name="Bandarenka Y.V."/>
            <person name="Zhorov D.G."/>
            <person name="Warner D."/>
        </authorList>
    </citation>
    <scope>NUCLEOTIDE SEQUENCE [LARGE SCALE GENOMIC DNA]</scope>
    <source>
        <strain evidence="1">180601</strain>
        <tissue evidence="1">Whole Body</tissue>
    </source>
</reference>
<dbReference type="Proteomes" id="UP000478052">
    <property type="component" value="Unassembled WGS sequence"/>
</dbReference>
<dbReference type="AlphaFoldDB" id="A0A6G0YAT9"/>
<accession>A0A6G0YAT9</accession>
<proteinExistence type="predicted"/>
<dbReference type="EMBL" id="VUJU01005132">
    <property type="protein sequence ID" value="KAF0752175.1"/>
    <property type="molecule type" value="Genomic_DNA"/>
</dbReference>
<sequence length="32" mass="3464">MTINKAQGHTCCGVNLGNNCFSRGQLYLCGIF</sequence>
<evidence type="ECO:0000313" key="2">
    <source>
        <dbReference type="Proteomes" id="UP000478052"/>
    </source>
</evidence>
<name>A0A6G0YAT9_APHCR</name>
<protein>
    <recommendedName>
        <fullName evidence="3">ATP-dependent DNA helicase PIF1-like</fullName>
    </recommendedName>
</protein>
<organism evidence="1 2">
    <name type="scientific">Aphis craccivora</name>
    <name type="common">Cowpea aphid</name>
    <dbReference type="NCBI Taxonomy" id="307492"/>
    <lineage>
        <taxon>Eukaryota</taxon>
        <taxon>Metazoa</taxon>
        <taxon>Ecdysozoa</taxon>
        <taxon>Arthropoda</taxon>
        <taxon>Hexapoda</taxon>
        <taxon>Insecta</taxon>
        <taxon>Pterygota</taxon>
        <taxon>Neoptera</taxon>
        <taxon>Paraneoptera</taxon>
        <taxon>Hemiptera</taxon>
        <taxon>Sternorrhyncha</taxon>
        <taxon>Aphidomorpha</taxon>
        <taxon>Aphidoidea</taxon>
        <taxon>Aphididae</taxon>
        <taxon>Aphidini</taxon>
        <taxon>Aphis</taxon>
        <taxon>Aphis</taxon>
    </lineage>
</organism>
<evidence type="ECO:0008006" key="3">
    <source>
        <dbReference type="Google" id="ProtNLM"/>
    </source>
</evidence>
<gene>
    <name evidence="1" type="ORF">FWK35_00014872</name>
</gene>
<comment type="caution">
    <text evidence="1">The sequence shown here is derived from an EMBL/GenBank/DDBJ whole genome shotgun (WGS) entry which is preliminary data.</text>
</comment>
<keyword evidence="2" id="KW-1185">Reference proteome</keyword>
<evidence type="ECO:0000313" key="1">
    <source>
        <dbReference type="EMBL" id="KAF0752175.1"/>
    </source>
</evidence>